<dbReference type="Proteomes" id="UP000245489">
    <property type="component" value="Unassembled WGS sequence"/>
</dbReference>
<organism evidence="1 2">
    <name type="scientific">Arcicella aurantiaca</name>
    <dbReference type="NCBI Taxonomy" id="591202"/>
    <lineage>
        <taxon>Bacteria</taxon>
        <taxon>Pseudomonadati</taxon>
        <taxon>Bacteroidota</taxon>
        <taxon>Cytophagia</taxon>
        <taxon>Cytophagales</taxon>
        <taxon>Flectobacillaceae</taxon>
        <taxon>Arcicella</taxon>
    </lineage>
</organism>
<comment type="caution">
    <text evidence="1">The sequence shown here is derived from an EMBL/GenBank/DDBJ whole genome shotgun (WGS) entry which is preliminary data.</text>
</comment>
<dbReference type="EMBL" id="QGGO01000048">
    <property type="protein sequence ID" value="PWK16670.1"/>
    <property type="molecule type" value="Genomic_DNA"/>
</dbReference>
<gene>
    <name evidence="1" type="ORF">LV89_04836</name>
</gene>
<dbReference type="RefSeq" id="WP_109745536.1">
    <property type="nucleotide sequence ID" value="NZ_QGGO01000048.1"/>
</dbReference>
<name>A0A316E1I5_9BACT</name>
<accession>A0A316E1I5</accession>
<keyword evidence="2" id="KW-1185">Reference proteome</keyword>
<sequence>MNRQTNEELTNYYQILNKDQVKVFYLTQIHDNICEIIWKLYLERYPNTEIPSKPTFKQKMQNEAILEFTGMTHQELNILKKVRGNSDTILKLMAFFNQYNISFMDIFFEKTLLDKCLHLV</sequence>
<evidence type="ECO:0000313" key="2">
    <source>
        <dbReference type="Proteomes" id="UP000245489"/>
    </source>
</evidence>
<proteinExistence type="predicted"/>
<reference evidence="1 2" key="1">
    <citation type="submission" date="2018-05" db="EMBL/GenBank/DDBJ databases">
        <title>Genomic Encyclopedia of Archaeal and Bacterial Type Strains, Phase II (KMG-II): from individual species to whole genera.</title>
        <authorList>
            <person name="Goeker M."/>
        </authorList>
    </citation>
    <scope>NUCLEOTIDE SEQUENCE [LARGE SCALE GENOMIC DNA]</scope>
    <source>
        <strain evidence="1 2">DSM 22214</strain>
    </source>
</reference>
<evidence type="ECO:0000313" key="1">
    <source>
        <dbReference type="EMBL" id="PWK16670.1"/>
    </source>
</evidence>
<dbReference type="AlphaFoldDB" id="A0A316E1I5"/>
<protein>
    <submittedName>
        <fullName evidence="1">Uncharacterized protein</fullName>
    </submittedName>
</protein>